<evidence type="ECO:0000313" key="1">
    <source>
        <dbReference type="EMBL" id="MBT0723958.1"/>
    </source>
</evidence>
<dbReference type="EMBL" id="JABBFR010000006">
    <property type="protein sequence ID" value="MBT0723958.1"/>
    <property type="molecule type" value="Genomic_DNA"/>
</dbReference>
<protein>
    <submittedName>
        <fullName evidence="1">Uncharacterized protein</fullName>
    </submittedName>
</protein>
<name>A0ABS5SYV2_9GAMM</name>
<keyword evidence="2" id="KW-1185">Reference proteome</keyword>
<comment type="caution">
    <text evidence="1">The sequence shown here is derived from an EMBL/GenBank/DDBJ whole genome shotgun (WGS) entry which is preliminary data.</text>
</comment>
<organism evidence="1 2">
    <name type="scientific">Rosenbergiella gaditana</name>
    <dbReference type="NCBI Taxonomy" id="2726987"/>
    <lineage>
        <taxon>Bacteria</taxon>
        <taxon>Pseudomonadati</taxon>
        <taxon>Pseudomonadota</taxon>
        <taxon>Gammaproteobacteria</taxon>
        <taxon>Enterobacterales</taxon>
        <taxon>Erwiniaceae</taxon>
        <taxon>Rosenbergiella</taxon>
    </lineage>
</organism>
<sequence length="80" mass="8936">MRELICTAQNFETRKDARGEIQIVMQDVRLDQQTDMAELIADGDLWAVAEKLMEHGFIVTPPVGTSLDFESGALSKPLPF</sequence>
<dbReference type="Proteomes" id="UP000790096">
    <property type="component" value="Unassembled WGS sequence"/>
</dbReference>
<accession>A0ABS5SYV2</accession>
<proteinExistence type="predicted"/>
<evidence type="ECO:0000313" key="2">
    <source>
        <dbReference type="Proteomes" id="UP000790096"/>
    </source>
</evidence>
<gene>
    <name evidence="1" type="ORF">HH682_05800</name>
</gene>
<reference evidence="1 2" key="1">
    <citation type="submission" date="2020-04" db="EMBL/GenBank/DDBJ databases">
        <title>Genome sequencing of Rosenbergiella species.</title>
        <authorList>
            <person name="Alvarez-Perez S."/>
            <person name="Lievens B."/>
        </authorList>
    </citation>
    <scope>NUCLEOTIDE SEQUENCE [LARGE SCALE GENOMIC DNA]</scope>
    <source>
        <strain evidence="1 2">S61</strain>
    </source>
</reference>
<dbReference type="RefSeq" id="WP_214236663.1">
    <property type="nucleotide sequence ID" value="NZ_JABBFR010000006.1"/>
</dbReference>